<dbReference type="GO" id="GO:0000981">
    <property type="term" value="F:DNA-binding transcription factor activity, RNA polymerase II-specific"/>
    <property type="evidence" value="ECO:0007669"/>
    <property type="project" value="InterPro"/>
</dbReference>
<dbReference type="Proteomes" id="UP000720189">
    <property type="component" value="Unassembled WGS sequence"/>
</dbReference>
<dbReference type="PROSITE" id="PS50048">
    <property type="entry name" value="ZN2_CY6_FUNGAL_2"/>
    <property type="match status" value="1"/>
</dbReference>
<evidence type="ECO:0000256" key="2">
    <source>
        <dbReference type="ARBA" id="ARBA00022723"/>
    </source>
</evidence>
<keyword evidence="9" id="KW-0812">Transmembrane</keyword>
<feature type="compositionally biased region" description="Polar residues" evidence="8">
    <location>
        <begin position="14"/>
        <end position="24"/>
    </location>
</feature>
<dbReference type="GO" id="GO:0005634">
    <property type="term" value="C:nucleus"/>
    <property type="evidence" value="ECO:0007669"/>
    <property type="project" value="UniProtKB-SubCell"/>
</dbReference>
<keyword evidence="3" id="KW-0862">Zinc</keyword>
<dbReference type="Pfam" id="PF00172">
    <property type="entry name" value="Zn_clus"/>
    <property type="match status" value="1"/>
</dbReference>
<accession>A0A9P9JTD1</accession>
<dbReference type="InterPro" id="IPR036864">
    <property type="entry name" value="Zn2-C6_fun-type_DNA-bd_sf"/>
</dbReference>
<organism evidence="11 12">
    <name type="scientific">Fusarium redolens</name>
    <dbReference type="NCBI Taxonomy" id="48865"/>
    <lineage>
        <taxon>Eukaryota</taxon>
        <taxon>Fungi</taxon>
        <taxon>Dikarya</taxon>
        <taxon>Ascomycota</taxon>
        <taxon>Pezizomycotina</taxon>
        <taxon>Sordariomycetes</taxon>
        <taxon>Hypocreomycetidae</taxon>
        <taxon>Hypocreales</taxon>
        <taxon>Nectriaceae</taxon>
        <taxon>Fusarium</taxon>
        <taxon>Fusarium redolens species complex</taxon>
    </lineage>
</organism>
<dbReference type="InterPro" id="IPR007219">
    <property type="entry name" value="XnlR_reg_dom"/>
</dbReference>
<keyword evidence="5" id="KW-0238">DNA-binding</keyword>
<reference evidence="11" key="1">
    <citation type="journal article" date="2021" name="Nat. Commun.">
        <title>Genetic determinants of endophytism in the Arabidopsis root mycobiome.</title>
        <authorList>
            <person name="Mesny F."/>
            <person name="Miyauchi S."/>
            <person name="Thiergart T."/>
            <person name="Pickel B."/>
            <person name="Atanasova L."/>
            <person name="Karlsson M."/>
            <person name="Huettel B."/>
            <person name="Barry K.W."/>
            <person name="Haridas S."/>
            <person name="Chen C."/>
            <person name="Bauer D."/>
            <person name="Andreopoulos W."/>
            <person name="Pangilinan J."/>
            <person name="LaButti K."/>
            <person name="Riley R."/>
            <person name="Lipzen A."/>
            <person name="Clum A."/>
            <person name="Drula E."/>
            <person name="Henrissat B."/>
            <person name="Kohler A."/>
            <person name="Grigoriev I.V."/>
            <person name="Martin F.M."/>
            <person name="Hacquard S."/>
        </authorList>
    </citation>
    <scope>NUCLEOTIDE SEQUENCE</scope>
    <source>
        <strain evidence="11">MPI-CAGE-AT-0023</strain>
    </source>
</reference>
<keyword evidence="6" id="KW-0804">Transcription</keyword>
<dbReference type="PANTHER" id="PTHR31313:SF85">
    <property type="entry name" value="ZN(II)2CYS6 TRANSCRIPTION FACTOR (EUROFUNG)"/>
    <property type="match status" value="1"/>
</dbReference>
<dbReference type="RefSeq" id="XP_046041563.1">
    <property type="nucleotide sequence ID" value="XM_046197465.1"/>
</dbReference>
<dbReference type="Gene3D" id="4.10.240.10">
    <property type="entry name" value="Zn(2)-C6 fungal-type DNA-binding domain"/>
    <property type="match status" value="1"/>
</dbReference>
<evidence type="ECO:0000313" key="11">
    <source>
        <dbReference type="EMBL" id="KAH7210792.1"/>
    </source>
</evidence>
<feature type="compositionally biased region" description="Low complexity" evidence="8">
    <location>
        <begin position="199"/>
        <end position="214"/>
    </location>
</feature>
<evidence type="ECO:0000256" key="4">
    <source>
        <dbReference type="ARBA" id="ARBA00023015"/>
    </source>
</evidence>
<evidence type="ECO:0000256" key="9">
    <source>
        <dbReference type="SAM" id="Phobius"/>
    </source>
</evidence>
<feature type="domain" description="Zn(2)-C6 fungal-type" evidence="10">
    <location>
        <begin position="63"/>
        <end position="89"/>
    </location>
</feature>
<dbReference type="EMBL" id="JAGMUX010000031">
    <property type="protein sequence ID" value="KAH7210792.1"/>
    <property type="molecule type" value="Genomic_DNA"/>
</dbReference>
<dbReference type="GeneID" id="70227419"/>
<evidence type="ECO:0000256" key="8">
    <source>
        <dbReference type="SAM" id="MobiDB-lite"/>
    </source>
</evidence>
<dbReference type="SUPFAM" id="SSF57701">
    <property type="entry name" value="Zn2/Cys6 DNA-binding domain"/>
    <property type="match status" value="1"/>
</dbReference>
<evidence type="ECO:0000256" key="3">
    <source>
        <dbReference type="ARBA" id="ARBA00022833"/>
    </source>
</evidence>
<evidence type="ECO:0000256" key="7">
    <source>
        <dbReference type="ARBA" id="ARBA00023242"/>
    </source>
</evidence>
<dbReference type="GO" id="GO:0006351">
    <property type="term" value="P:DNA-templated transcription"/>
    <property type="evidence" value="ECO:0007669"/>
    <property type="project" value="InterPro"/>
</dbReference>
<evidence type="ECO:0000256" key="1">
    <source>
        <dbReference type="ARBA" id="ARBA00004123"/>
    </source>
</evidence>
<feature type="transmembrane region" description="Helical" evidence="9">
    <location>
        <begin position="37"/>
        <end position="60"/>
    </location>
</feature>
<feature type="compositionally biased region" description="Low complexity" evidence="8">
    <location>
        <begin position="117"/>
        <end position="128"/>
    </location>
</feature>
<feature type="region of interest" description="Disordered" evidence="8">
    <location>
        <begin position="112"/>
        <end position="133"/>
    </location>
</feature>
<dbReference type="SMART" id="SM00066">
    <property type="entry name" value="GAL4"/>
    <property type="match status" value="1"/>
</dbReference>
<proteinExistence type="predicted"/>
<sequence>MDRTAEDEDMLSRVSPSPSETASSQRRRPNRRDPRRYGFACQVRLLCLLIAHGLIIVYMFQSCKSRKIKCTGEQPTCRACQRSGNTCIWPANSQTRNDQAADARIQELESALRESQRQNQRLSSQQRESTIHAASSIDETISPAASLPSLAQQHLAQPSPSDARSNTIDATIWSQVGIGEDGAITYNGPTSRFHAAPLTGSGPSPSTTQGPPGSAQDVASNSAHVERLRSQYDLLDTVWVPLAKSKSMAAFGISDETGWQLLDMYWTWLHPLHNCIYRPVFLMDMALNGTYYSDFLLMAIFALAARHLSRQEGDSMDSNMGEKFFSRAKMLLMDELDNTKPRIPTIQGLLILGGRQCAIGRSSQGWLFTGMAIRMMVDIGVHLNANRIAELENLTPSEIETRKRLYNSAFIWDKTLSLALGRPPSLSGSPYGPDEIFDHYDNQRSWQPNDVDITNAAYNPTPMYNTATFCAFCQLHVITTDMMMLLFDRGHTENIYPEIESMSNRLTAWYSELPSSLKIEEELFQLTKQLTGYSFLYHALHILLLRPLLHSPNASLRKLSLDTCVNHSKKIHAIHDLYTKSFPHRLMTYQVSYCVYTAATVDVLDMRRSEAGARIEAARRLGMAVRTLQEEAKHTPGSGRSLDTIRRQLTVWEVSGTSNASANGTLGTFGGNAAFEAQQSGLERREQSSTNVATPQPLHASQIPLASDFGVVGPPGVNEGVSGFMSRYQSPFSFGMVDTGAGFHPDSFPWDMTEIFGNSQGHGAMEHNE</sequence>
<comment type="subcellular location">
    <subcellularLocation>
        <location evidence="1">Nucleus</location>
    </subcellularLocation>
</comment>
<dbReference type="CDD" id="cd12148">
    <property type="entry name" value="fungal_TF_MHR"/>
    <property type="match status" value="1"/>
</dbReference>
<dbReference type="GO" id="GO:0008270">
    <property type="term" value="F:zinc ion binding"/>
    <property type="evidence" value="ECO:0007669"/>
    <property type="project" value="InterPro"/>
</dbReference>
<gene>
    <name evidence="11" type="ORF">BKA55DRAFT_656734</name>
</gene>
<dbReference type="GO" id="GO:0003677">
    <property type="term" value="F:DNA binding"/>
    <property type="evidence" value="ECO:0007669"/>
    <property type="project" value="UniProtKB-KW"/>
</dbReference>
<dbReference type="SMART" id="SM00906">
    <property type="entry name" value="Fungal_trans"/>
    <property type="match status" value="1"/>
</dbReference>
<keyword evidence="12" id="KW-1185">Reference proteome</keyword>
<keyword evidence="7" id="KW-0539">Nucleus</keyword>
<dbReference type="InterPro" id="IPR001138">
    <property type="entry name" value="Zn2Cys6_DnaBD"/>
</dbReference>
<evidence type="ECO:0000259" key="10">
    <source>
        <dbReference type="PROSITE" id="PS50048"/>
    </source>
</evidence>
<keyword evidence="2" id="KW-0479">Metal-binding</keyword>
<name>A0A9P9JTD1_FUSRE</name>
<feature type="region of interest" description="Disordered" evidence="8">
    <location>
        <begin position="189"/>
        <end position="222"/>
    </location>
</feature>
<keyword evidence="4" id="KW-0805">Transcription regulation</keyword>
<evidence type="ECO:0000256" key="6">
    <source>
        <dbReference type="ARBA" id="ARBA00023163"/>
    </source>
</evidence>
<feature type="region of interest" description="Disordered" evidence="8">
    <location>
        <begin position="1"/>
        <end position="33"/>
    </location>
</feature>
<dbReference type="OrthoDB" id="4161332at2759"/>
<comment type="caution">
    <text evidence="11">The sequence shown here is derived from an EMBL/GenBank/DDBJ whole genome shotgun (WGS) entry which is preliminary data.</text>
</comment>
<dbReference type="InterPro" id="IPR051615">
    <property type="entry name" value="Transcr_Regulatory_Elem"/>
</dbReference>
<dbReference type="AlphaFoldDB" id="A0A9P9JTD1"/>
<dbReference type="Pfam" id="PF04082">
    <property type="entry name" value="Fungal_trans"/>
    <property type="match status" value="1"/>
</dbReference>
<keyword evidence="9" id="KW-0472">Membrane</keyword>
<dbReference type="CDD" id="cd00067">
    <property type="entry name" value="GAL4"/>
    <property type="match status" value="1"/>
</dbReference>
<evidence type="ECO:0000256" key="5">
    <source>
        <dbReference type="ARBA" id="ARBA00023125"/>
    </source>
</evidence>
<protein>
    <submittedName>
        <fullName evidence="11">Fungal-specific transcription factor domain-containing protein</fullName>
    </submittedName>
</protein>
<keyword evidence="9" id="KW-1133">Transmembrane helix</keyword>
<dbReference type="PANTHER" id="PTHR31313">
    <property type="entry name" value="TY1 ENHANCER ACTIVATOR"/>
    <property type="match status" value="1"/>
</dbReference>
<evidence type="ECO:0000313" key="12">
    <source>
        <dbReference type="Proteomes" id="UP000720189"/>
    </source>
</evidence>